<protein>
    <submittedName>
        <fullName evidence="2">Phosphodiesterase YfcE</fullName>
        <ecNumber evidence="2">3.1.4.-</ecNumber>
    </submittedName>
</protein>
<dbReference type="Gene3D" id="3.60.21.10">
    <property type="match status" value="1"/>
</dbReference>
<evidence type="ECO:0000259" key="1">
    <source>
        <dbReference type="Pfam" id="PF12850"/>
    </source>
</evidence>
<evidence type="ECO:0000313" key="2">
    <source>
        <dbReference type="EMBL" id="MPN44171.1"/>
    </source>
</evidence>
<dbReference type="InterPro" id="IPR029052">
    <property type="entry name" value="Metallo-depent_PP-like"/>
</dbReference>
<gene>
    <name evidence="2" type="primary">yfcE_14</name>
    <name evidence="2" type="ORF">SDC9_191732</name>
</gene>
<accession>A0A645HYP7</accession>
<sequence length="116" mass="13138">MDYARNLIANKRMIAVKGNCDFASQLSVFRLEIIEGKRFYVTHGYLENVKCSLSGLRAQAQKFCADIVLYGHTHQSVTEYDNGVYYFNPGSLRNGEYGVIDITKAGVVCIPMKLRY</sequence>
<dbReference type="AlphaFoldDB" id="A0A645HYP7"/>
<dbReference type="InterPro" id="IPR000979">
    <property type="entry name" value="Phosphodiesterase_MJ0936/Vps29"/>
</dbReference>
<dbReference type="GO" id="GO:0016787">
    <property type="term" value="F:hydrolase activity"/>
    <property type="evidence" value="ECO:0007669"/>
    <property type="project" value="UniProtKB-KW"/>
</dbReference>
<name>A0A645HYP7_9ZZZZ</name>
<keyword evidence="2" id="KW-0378">Hydrolase</keyword>
<feature type="domain" description="Calcineurin-like phosphoesterase" evidence="1">
    <location>
        <begin position="6"/>
        <end position="94"/>
    </location>
</feature>
<comment type="caution">
    <text evidence="2">The sequence shown here is derived from an EMBL/GenBank/DDBJ whole genome shotgun (WGS) entry which is preliminary data.</text>
</comment>
<proteinExistence type="predicted"/>
<organism evidence="2">
    <name type="scientific">bioreactor metagenome</name>
    <dbReference type="NCBI Taxonomy" id="1076179"/>
    <lineage>
        <taxon>unclassified sequences</taxon>
        <taxon>metagenomes</taxon>
        <taxon>ecological metagenomes</taxon>
    </lineage>
</organism>
<reference evidence="2" key="1">
    <citation type="submission" date="2019-08" db="EMBL/GenBank/DDBJ databases">
        <authorList>
            <person name="Kucharzyk K."/>
            <person name="Murdoch R.W."/>
            <person name="Higgins S."/>
            <person name="Loffler F."/>
        </authorList>
    </citation>
    <scope>NUCLEOTIDE SEQUENCE</scope>
</reference>
<dbReference type="Pfam" id="PF12850">
    <property type="entry name" value="Metallophos_2"/>
    <property type="match status" value="1"/>
</dbReference>
<dbReference type="NCBIfam" id="TIGR00040">
    <property type="entry name" value="yfcE"/>
    <property type="match status" value="1"/>
</dbReference>
<dbReference type="PANTHER" id="PTHR11124">
    <property type="entry name" value="VACUOLAR SORTING PROTEIN VPS29"/>
    <property type="match status" value="1"/>
</dbReference>
<dbReference type="EC" id="3.1.4.-" evidence="2"/>
<dbReference type="SUPFAM" id="SSF56300">
    <property type="entry name" value="Metallo-dependent phosphatases"/>
    <property type="match status" value="1"/>
</dbReference>
<dbReference type="EMBL" id="VSSQ01103088">
    <property type="protein sequence ID" value="MPN44171.1"/>
    <property type="molecule type" value="Genomic_DNA"/>
</dbReference>
<dbReference type="InterPro" id="IPR024654">
    <property type="entry name" value="Calcineurin-like_PHP_lpxH"/>
</dbReference>